<evidence type="ECO:0000256" key="13">
    <source>
        <dbReference type="ARBA" id="ARBA00023137"/>
    </source>
</evidence>
<feature type="domain" description="Ig-like" evidence="22">
    <location>
        <begin position="235"/>
        <end position="311"/>
    </location>
</feature>
<evidence type="ECO:0000256" key="4">
    <source>
        <dbReference type="ARBA" id="ARBA00022553"/>
    </source>
</evidence>
<keyword evidence="8 24" id="KW-0418">Kinase</keyword>
<dbReference type="EC" id="2.7.10.1" evidence="2"/>
<reference evidence="24" key="1">
    <citation type="submission" date="2025-08" db="UniProtKB">
        <authorList>
            <consortium name="RefSeq"/>
        </authorList>
    </citation>
    <scope>IDENTIFICATION</scope>
</reference>
<dbReference type="GO" id="GO:0004714">
    <property type="term" value="F:transmembrane receptor protein tyrosine kinase activity"/>
    <property type="evidence" value="ECO:0007669"/>
    <property type="project" value="UniProtKB-EC"/>
</dbReference>
<evidence type="ECO:0000256" key="15">
    <source>
        <dbReference type="ARBA" id="ARBA00051243"/>
    </source>
</evidence>
<dbReference type="PANTHER" id="PTHR24416">
    <property type="entry name" value="TYROSINE-PROTEIN KINASE RECEPTOR"/>
    <property type="match status" value="1"/>
</dbReference>
<feature type="domain" description="Ig-like" evidence="22">
    <location>
        <begin position="146"/>
        <end position="218"/>
    </location>
</feature>
<feature type="signal peptide" evidence="20">
    <location>
        <begin position="1"/>
        <end position="20"/>
    </location>
</feature>
<accession>A0A8M1KID4</accession>
<dbReference type="PROSITE" id="PS00109">
    <property type="entry name" value="PROTEIN_KINASE_TYR"/>
    <property type="match status" value="1"/>
</dbReference>
<dbReference type="InterPro" id="IPR001245">
    <property type="entry name" value="Ser-Thr/Tyr_kinase_cat_dom"/>
</dbReference>
<dbReference type="FunFam" id="1.10.510.10:FF:000140">
    <property type="entry name" value="Platelet-derived growth factor receptor beta"/>
    <property type="match status" value="1"/>
</dbReference>
<dbReference type="GO" id="GO:0030183">
    <property type="term" value="P:B cell differentiation"/>
    <property type="evidence" value="ECO:0007669"/>
    <property type="project" value="TreeGrafter"/>
</dbReference>
<dbReference type="PANTHER" id="PTHR24416:SF356">
    <property type="entry name" value="RECEPTOR-TYPE TYROSINE-PROTEIN KINASE FLT3"/>
    <property type="match status" value="1"/>
</dbReference>
<dbReference type="PIRSF" id="PIRSF000615">
    <property type="entry name" value="TyrPK_CSF1-R"/>
    <property type="match status" value="1"/>
</dbReference>
<dbReference type="RefSeq" id="XP_042562310.1">
    <property type="nucleotide sequence ID" value="XM_042706376.1"/>
</dbReference>
<gene>
    <name evidence="24" type="primary">flt3</name>
</gene>
<dbReference type="FunFam" id="3.30.200.20:FF:000366">
    <property type="entry name" value="receptor-type tyrosine-protein kinase FLT3"/>
    <property type="match status" value="1"/>
</dbReference>
<dbReference type="InterPro" id="IPR050122">
    <property type="entry name" value="RTK"/>
</dbReference>
<dbReference type="CDD" id="cd00096">
    <property type="entry name" value="Ig"/>
    <property type="match status" value="1"/>
</dbReference>
<evidence type="ECO:0000256" key="14">
    <source>
        <dbReference type="ARBA" id="ARBA00023170"/>
    </source>
</evidence>
<evidence type="ECO:0000313" key="23">
    <source>
        <dbReference type="Proteomes" id="UP000515152"/>
    </source>
</evidence>
<dbReference type="GO" id="GO:0019838">
    <property type="term" value="F:growth factor binding"/>
    <property type="evidence" value="ECO:0007669"/>
    <property type="project" value="TreeGrafter"/>
</dbReference>
<name>A0A8M1KID4_CLUHA</name>
<dbReference type="GO" id="GO:0007169">
    <property type="term" value="P:cell surface receptor protein tyrosine kinase signaling pathway"/>
    <property type="evidence" value="ECO:0007669"/>
    <property type="project" value="InterPro"/>
</dbReference>
<keyword evidence="20" id="KW-0732">Signal</keyword>
<keyword evidence="14 17" id="KW-0675">Receptor</keyword>
<feature type="compositionally biased region" description="Basic and acidic residues" evidence="18">
    <location>
        <begin position="984"/>
        <end position="1000"/>
    </location>
</feature>
<evidence type="ECO:0000256" key="20">
    <source>
        <dbReference type="SAM" id="SignalP"/>
    </source>
</evidence>
<comment type="similarity">
    <text evidence="17">Belongs to the protein kinase superfamily. Tyr protein kinase family. CSF-1/PDGF receptor subfamily.</text>
</comment>
<feature type="region of interest" description="Disordered" evidence="18">
    <location>
        <begin position="978"/>
        <end position="1000"/>
    </location>
</feature>
<evidence type="ECO:0000256" key="8">
    <source>
        <dbReference type="ARBA" id="ARBA00022777"/>
    </source>
</evidence>
<dbReference type="InterPro" id="IPR001824">
    <property type="entry name" value="Tyr_kinase_rcpt_3_CS"/>
</dbReference>
<evidence type="ECO:0000256" key="10">
    <source>
        <dbReference type="ARBA" id="ARBA00022843"/>
    </source>
</evidence>
<dbReference type="GO" id="GO:0005524">
    <property type="term" value="F:ATP binding"/>
    <property type="evidence" value="ECO:0007669"/>
    <property type="project" value="UniProtKB-UniRule"/>
</dbReference>
<comment type="catalytic activity">
    <reaction evidence="15">
        <text>L-tyrosyl-[protein] + ATP = O-phospho-L-tyrosyl-[protein] + ADP + H(+)</text>
        <dbReference type="Rhea" id="RHEA:10596"/>
        <dbReference type="Rhea" id="RHEA-COMP:10136"/>
        <dbReference type="Rhea" id="RHEA-COMP:20101"/>
        <dbReference type="ChEBI" id="CHEBI:15378"/>
        <dbReference type="ChEBI" id="CHEBI:30616"/>
        <dbReference type="ChEBI" id="CHEBI:46858"/>
        <dbReference type="ChEBI" id="CHEBI:61978"/>
        <dbReference type="ChEBI" id="CHEBI:456216"/>
        <dbReference type="EC" id="2.7.10.1"/>
    </reaction>
</comment>
<evidence type="ECO:0000256" key="3">
    <source>
        <dbReference type="ARBA" id="ARBA00022475"/>
    </source>
</evidence>
<dbReference type="InterPro" id="IPR008266">
    <property type="entry name" value="Tyr_kinase_AS"/>
</dbReference>
<keyword evidence="11 19" id="KW-1133">Transmembrane helix</keyword>
<feature type="transmembrane region" description="Helical" evidence="19">
    <location>
        <begin position="522"/>
        <end position="545"/>
    </location>
</feature>
<dbReference type="PROSITE" id="PS50011">
    <property type="entry name" value="PROTEIN_KINASE_DOM"/>
    <property type="match status" value="1"/>
</dbReference>
<proteinExistence type="inferred from homology"/>
<evidence type="ECO:0000256" key="16">
    <source>
        <dbReference type="PROSITE-ProRule" id="PRU10141"/>
    </source>
</evidence>
<protein>
    <recommendedName>
        <fullName evidence="2">receptor protein-tyrosine kinase</fullName>
        <ecNumber evidence="2">2.7.10.1</ecNumber>
    </recommendedName>
</protein>
<dbReference type="GeneID" id="122131722"/>
<evidence type="ECO:0000256" key="17">
    <source>
        <dbReference type="RuleBase" id="RU000311"/>
    </source>
</evidence>
<feature type="chain" id="PRO_5035428486" description="receptor protein-tyrosine kinase" evidence="20">
    <location>
        <begin position="21"/>
        <end position="1000"/>
    </location>
</feature>
<organism evidence="23 24">
    <name type="scientific">Clupea harengus</name>
    <name type="common">Atlantic herring</name>
    <dbReference type="NCBI Taxonomy" id="7950"/>
    <lineage>
        <taxon>Eukaryota</taxon>
        <taxon>Metazoa</taxon>
        <taxon>Chordata</taxon>
        <taxon>Craniata</taxon>
        <taxon>Vertebrata</taxon>
        <taxon>Euteleostomi</taxon>
        <taxon>Actinopterygii</taxon>
        <taxon>Neopterygii</taxon>
        <taxon>Teleostei</taxon>
        <taxon>Clupei</taxon>
        <taxon>Clupeiformes</taxon>
        <taxon>Clupeoidei</taxon>
        <taxon>Clupeidae</taxon>
        <taxon>Clupea</taxon>
    </lineage>
</organism>
<dbReference type="CTD" id="2322"/>
<keyword evidence="12 19" id="KW-0472">Membrane</keyword>
<keyword evidence="7 16" id="KW-0547">Nucleotide-binding</keyword>
<dbReference type="KEGG" id="char:122131722"/>
<dbReference type="Pfam" id="PF07714">
    <property type="entry name" value="PK_Tyr_Ser-Thr"/>
    <property type="match status" value="1"/>
</dbReference>
<dbReference type="InterPro" id="IPR017441">
    <property type="entry name" value="Protein_kinase_ATP_BS"/>
</dbReference>
<evidence type="ECO:0000256" key="18">
    <source>
        <dbReference type="SAM" id="MobiDB-lite"/>
    </source>
</evidence>
<evidence type="ECO:0000256" key="1">
    <source>
        <dbReference type="ARBA" id="ARBA00004251"/>
    </source>
</evidence>
<evidence type="ECO:0000256" key="2">
    <source>
        <dbReference type="ARBA" id="ARBA00011902"/>
    </source>
</evidence>
<evidence type="ECO:0000256" key="5">
    <source>
        <dbReference type="ARBA" id="ARBA00022679"/>
    </source>
</evidence>
<dbReference type="PROSITE" id="PS00107">
    <property type="entry name" value="PROTEIN_KINASE_ATP"/>
    <property type="match status" value="1"/>
</dbReference>
<evidence type="ECO:0000256" key="12">
    <source>
        <dbReference type="ARBA" id="ARBA00023136"/>
    </source>
</evidence>
<evidence type="ECO:0000256" key="11">
    <source>
        <dbReference type="ARBA" id="ARBA00022989"/>
    </source>
</evidence>
<feature type="domain" description="Protein kinase" evidence="21">
    <location>
        <begin position="590"/>
        <end position="942"/>
    </location>
</feature>
<keyword evidence="4" id="KW-0597">Phosphoprotein</keyword>
<keyword evidence="23" id="KW-1185">Reference proteome</keyword>
<dbReference type="OrthoDB" id="3256376at2759"/>
<dbReference type="InterPro" id="IPR007110">
    <property type="entry name" value="Ig-like_dom"/>
</dbReference>
<sequence length="1000" mass="112328">MQSIDTIWLIVAVVLQQSTGKHHQPEHGEQTPKFSCAINEEVVPFSLPHGPLQDSGNVTLEVSVGQTIQVALESISKHSCNWNWESCDNSANKPTVFGQHREGAFVFQFQATDRHAGLATIHCQNDITNTSVKISVKPIMKRPSKPDLSIVKGAEGWSANFTCMSKGSPVPEIRWYSDVHKSKVISKDVTCQSTPTSMESKLVSYSHQETMVLCCASNPLGEECSLLHDYDLDHPASSPPVLVIAAQTLLLRCRYDGPRSQFDWFFNGTKAEHFTEMTSKYLYLNINDSFTSAEFICKASKANKISSAKINVLEKGFINVLELNEINNIPANNKSRFCFNATVLSFPLADCHWITPAGGRVKCQGEQQLLEGKSTSQLCVQEPGAYQLQLENSDTSVTKRLSLCVTDTPTLQLSQNGTSVTCVTTSSQPWNLTWKTCQFLPDCQNSSFWEERPPETLPEHSDSEQYCHKTIVSSVPYKDVQGHQLRCCLRNQAGKQCSDQILIEGYLPPQAVHVPESSNTPFLVGVLFMLVVIIVLVTTLLLSCVRNKKPAYQSQLQMIQMVGPADNDYIYIDFKDFKYDQKWEFPRENLELGKELGSGAFGMVVQATAYGITKPGVSMQVAVKMLKDKHQAVERDALVSELNMLTYIGHHSNIVNLLGACTSAGPTYLIFQYCCNGDLLNYLKDNRERFHKCLADAITKDRFTSLYHNYQPKQNTSDYQHPVSPYVPMSPVKNQEFVPLLGQTPASVEISEADLGSFHVEDAFDDSDDLQQEDLQALTYGDLLSFSYQVAKGMAFLSSKNCLHRDLAARNVLVTRGRLVKIGDFGLARDIDNDSNYVVRGNARLPVKWMAPESIFKGMYTMQSDVWAYGILLWEIFSLGVTPYPGMKVDGHFYNLLERGFQMEQPYYASKSVYQVMQRCWALEPQDRPCFSKLVVFMENELADMEEKIYLNVEEQNNNSFVYQNIADVAKDSEHFQMSQSKNITDEKAVESLDSTVKET</sequence>
<dbReference type="GO" id="GO:0019221">
    <property type="term" value="P:cytokine-mediated signaling pathway"/>
    <property type="evidence" value="ECO:0007669"/>
    <property type="project" value="TreeGrafter"/>
</dbReference>
<evidence type="ECO:0000256" key="6">
    <source>
        <dbReference type="ARBA" id="ARBA00022692"/>
    </source>
</evidence>
<dbReference type="InterPro" id="IPR000719">
    <property type="entry name" value="Prot_kinase_dom"/>
</dbReference>
<keyword evidence="17" id="KW-0393">Immunoglobulin domain</keyword>
<dbReference type="SMART" id="SM00219">
    <property type="entry name" value="TyrKc"/>
    <property type="match status" value="1"/>
</dbReference>
<keyword evidence="5" id="KW-0808">Transferase</keyword>
<keyword evidence="6 17" id="KW-0812">Transmembrane</keyword>
<keyword evidence="9 16" id="KW-0067">ATP-binding</keyword>
<evidence type="ECO:0000259" key="22">
    <source>
        <dbReference type="PROSITE" id="PS50835"/>
    </source>
</evidence>
<feature type="binding site" evidence="16">
    <location>
        <position position="624"/>
    </location>
    <ligand>
        <name>ATP</name>
        <dbReference type="ChEBI" id="CHEBI:30616"/>
    </ligand>
</feature>
<dbReference type="GO" id="GO:0005886">
    <property type="term" value="C:plasma membrane"/>
    <property type="evidence" value="ECO:0007669"/>
    <property type="project" value="UniProtKB-SubCell"/>
</dbReference>
<comment type="subcellular location">
    <subcellularLocation>
        <location evidence="1">Cell membrane</location>
        <topology evidence="1">Single-pass type I membrane protein</topology>
    </subcellularLocation>
    <subcellularLocation>
        <location evidence="17">Membrane</location>
        <topology evidence="17">Single-pass type I membrane protein</topology>
    </subcellularLocation>
</comment>
<dbReference type="PROSITE" id="PS00240">
    <property type="entry name" value="RECEPTOR_TYR_KIN_III"/>
    <property type="match status" value="1"/>
</dbReference>
<dbReference type="Proteomes" id="UP000515152">
    <property type="component" value="Unplaced"/>
</dbReference>
<dbReference type="PROSITE" id="PS50835">
    <property type="entry name" value="IG_LIKE"/>
    <property type="match status" value="2"/>
</dbReference>
<dbReference type="AlphaFoldDB" id="A0A8M1KID4"/>
<keyword evidence="13" id="KW-0829">Tyrosine-protein kinase</keyword>
<evidence type="ECO:0000256" key="7">
    <source>
        <dbReference type="ARBA" id="ARBA00022741"/>
    </source>
</evidence>
<evidence type="ECO:0000259" key="21">
    <source>
        <dbReference type="PROSITE" id="PS50011"/>
    </source>
</evidence>
<keyword evidence="10" id="KW-0832">Ubl conjugation</keyword>
<keyword evidence="3" id="KW-1003">Cell membrane</keyword>
<evidence type="ECO:0000256" key="19">
    <source>
        <dbReference type="SAM" id="Phobius"/>
    </source>
</evidence>
<dbReference type="GO" id="GO:0043235">
    <property type="term" value="C:receptor complex"/>
    <property type="evidence" value="ECO:0007669"/>
    <property type="project" value="TreeGrafter"/>
</dbReference>
<evidence type="ECO:0000313" key="24">
    <source>
        <dbReference type="RefSeq" id="XP_042562310.1"/>
    </source>
</evidence>
<evidence type="ECO:0000256" key="9">
    <source>
        <dbReference type="ARBA" id="ARBA00022840"/>
    </source>
</evidence>
<dbReference type="InterPro" id="IPR020635">
    <property type="entry name" value="Tyr_kinase_cat_dom"/>
</dbReference>